<name>A0ABS7DE64_9GAMM</name>
<dbReference type="Gene3D" id="2.40.50.140">
    <property type="entry name" value="Nucleic acid-binding proteins"/>
    <property type="match status" value="2"/>
</dbReference>
<dbReference type="InterPro" id="IPR039566">
    <property type="entry name" value="CvfB_S1_st"/>
</dbReference>
<accession>A0ABS7DE64</accession>
<dbReference type="Gene3D" id="1.10.10.10">
    <property type="entry name" value="Winged helix-like DNA-binding domain superfamily/Winged helix DNA-binding domain"/>
    <property type="match status" value="1"/>
</dbReference>
<evidence type="ECO:0000313" key="3">
    <source>
        <dbReference type="EMBL" id="MBW7569402.1"/>
    </source>
</evidence>
<dbReference type="EMBL" id="JAGFNY010000001">
    <property type="protein sequence ID" value="MBW7569402.1"/>
    <property type="molecule type" value="Genomic_DNA"/>
</dbReference>
<keyword evidence="4" id="KW-1185">Reference proteome</keyword>
<dbReference type="PIRSF" id="PIRSF012524">
    <property type="entry name" value="YitL_S1"/>
    <property type="match status" value="1"/>
</dbReference>
<feature type="domain" description="S1 motif" evidence="2">
    <location>
        <begin position="147"/>
        <end position="209"/>
    </location>
</feature>
<dbReference type="InterPro" id="IPR014464">
    <property type="entry name" value="CvfB_fam"/>
</dbReference>
<dbReference type="InterPro" id="IPR003029">
    <property type="entry name" value="S1_domain"/>
</dbReference>
<dbReference type="RefSeq" id="WP_219935896.1">
    <property type="nucleotide sequence ID" value="NZ_JAGFNY010000001.1"/>
</dbReference>
<comment type="caution">
    <text evidence="3">The sequence shown here is derived from an EMBL/GenBank/DDBJ whole genome shotgun (WGS) entry which is preliminary data.</text>
</comment>
<proteinExistence type="inferred from homology"/>
<comment type="similarity">
    <text evidence="1">Belongs to the CvfB family.</text>
</comment>
<evidence type="ECO:0000259" key="2">
    <source>
        <dbReference type="SMART" id="SM00316"/>
    </source>
</evidence>
<dbReference type="Pfam" id="PF17783">
    <property type="entry name" value="WHD_CvfB"/>
    <property type="match status" value="1"/>
</dbReference>
<feature type="domain" description="S1 motif" evidence="2">
    <location>
        <begin position="6"/>
        <end position="66"/>
    </location>
</feature>
<evidence type="ECO:0000256" key="1">
    <source>
        <dbReference type="PIRNR" id="PIRNR012524"/>
    </source>
</evidence>
<evidence type="ECO:0000313" key="4">
    <source>
        <dbReference type="Proteomes" id="UP000731465"/>
    </source>
</evidence>
<dbReference type="PANTHER" id="PTHR37296:SF1">
    <property type="entry name" value="CONSERVED VIRULENCE FACTOR B"/>
    <property type="match status" value="1"/>
</dbReference>
<dbReference type="InterPro" id="IPR036388">
    <property type="entry name" value="WH-like_DNA-bd_sf"/>
</dbReference>
<organism evidence="3 4">
    <name type="scientific">Succinivibrio faecicola</name>
    <dbReference type="NCBI Taxonomy" id="2820300"/>
    <lineage>
        <taxon>Bacteria</taxon>
        <taxon>Pseudomonadati</taxon>
        <taxon>Pseudomonadota</taxon>
        <taxon>Gammaproteobacteria</taxon>
        <taxon>Aeromonadales</taxon>
        <taxon>Succinivibrionaceae</taxon>
        <taxon>Succinivibrio</taxon>
    </lineage>
</organism>
<protein>
    <recommendedName>
        <fullName evidence="2">S1 motif domain-containing protein</fullName>
    </recommendedName>
</protein>
<feature type="domain" description="S1 motif" evidence="2">
    <location>
        <begin position="71"/>
        <end position="132"/>
    </location>
</feature>
<reference evidence="3 4" key="1">
    <citation type="submission" date="2021-03" db="EMBL/GenBank/DDBJ databases">
        <title>Succinivibrio sp. nov. isolated from feces of cow.</title>
        <authorList>
            <person name="Choi J.-Y."/>
        </authorList>
    </citation>
    <scope>NUCLEOTIDE SEQUENCE [LARGE SCALE GENOMIC DNA]</scope>
    <source>
        <strain evidence="3 4">AGMB01872</strain>
    </source>
</reference>
<sequence>MSDMIKIGHMIELEVLEITDQGAFVDADIFGSLFVPKSQLPASLKVSDMLRVFLYKDGNRVLATAKHPYLECGMVGRLTVKSIDCGTVYMDLGIPKDLIVPVSEQRSEFEVGKSVLVLVTIDEQGRLFGTQRYNRYIKDAAKKGEFKRGQRVTCVPVSHTPLGFRTVVNDSVYALMYKSELKEPVRIGKRYEGYITNVRDDGKLDVSLQEPGVKGIEHASKLLLSILKRADGFIPLNDKSDPQEIEDYLHMSKGKFKKAIGGLYKLQLIELLDDGIKLTQKGFTQSSSVLNKE</sequence>
<dbReference type="InterPro" id="IPR040764">
    <property type="entry name" value="CvfB_WH"/>
</dbReference>
<gene>
    <name evidence="3" type="ORF">J5V48_00630</name>
</gene>
<dbReference type="Pfam" id="PF13509">
    <property type="entry name" value="S1_2"/>
    <property type="match status" value="1"/>
</dbReference>
<dbReference type="PANTHER" id="PTHR37296">
    <property type="entry name" value="CONSERVED VIRULENCE FACTOR B"/>
    <property type="match status" value="1"/>
</dbReference>
<dbReference type="Proteomes" id="UP000731465">
    <property type="component" value="Unassembled WGS sequence"/>
</dbReference>
<dbReference type="SMART" id="SM00316">
    <property type="entry name" value="S1"/>
    <property type="match status" value="3"/>
</dbReference>
<dbReference type="InterPro" id="IPR012340">
    <property type="entry name" value="NA-bd_OB-fold"/>
</dbReference>